<protein>
    <submittedName>
        <fullName evidence="1">Uncharacterized protein</fullName>
    </submittedName>
</protein>
<dbReference type="EMBL" id="LPWD01000335">
    <property type="protein sequence ID" value="ODS02353.1"/>
    <property type="molecule type" value="Genomic_DNA"/>
</dbReference>
<name>A0A1E3W963_9HYPH</name>
<dbReference type="AlphaFoldDB" id="A0A1E3W963"/>
<comment type="caution">
    <text evidence="1">The sequence shown here is derived from an EMBL/GenBank/DDBJ whole genome shotgun (WGS) entry which is preliminary data.</text>
</comment>
<evidence type="ECO:0000313" key="2">
    <source>
        <dbReference type="Proteomes" id="UP000095042"/>
    </source>
</evidence>
<reference evidence="1 2" key="1">
    <citation type="journal article" date="2016" name="Environ. Microbiol.">
        <title>New Methyloceanibacter diversity from North Sea sediments includes methanotroph containing solely the soluble methane monooxygenase.</title>
        <authorList>
            <person name="Vekeman B."/>
            <person name="Kerckhof F.M."/>
            <person name="Cremers G."/>
            <person name="de Vos P."/>
            <person name="Vandamme P."/>
            <person name="Boon N."/>
            <person name="Op den Camp H.J."/>
            <person name="Heylen K."/>
        </authorList>
    </citation>
    <scope>NUCLEOTIDE SEQUENCE [LARGE SCALE GENOMIC DNA]</scope>
    <source>
        <strain evidence="1 2">R-67177</strain>
    </source>
</reference>
<gene>
    <name evidence="1" type="ORF">AUC71_01840</name>
</gene>
<proteinExistence type="predicted"/>
<keyword evidence="2" id="KW-1185">Reference proteome</keyword>
<organism evidence="1 2">
    <name type="scientific">Methyloceanibacter marginalis</name>
    <dbReference type="NCBI Taxonomy" id="1774971"/>
    <lineage>
        <taxon>Bacteria</taxon>
        <taxon>Pseudomonadati</taxon>
        <taxon>Pseudomonadota</taxon>
        <taxon>Alphaproteobacteria</taxon>
        <taxon>Hyphomicrobiales</taxon>
        <taxon>Hyphomicrobiaceae</taxon>
        <taxon>Methyloceanibacter</taxon>
    </lineage>
</organism>
<dbReference type="Proteomes" id="UP000095042">
    <property type="component" value="Unassembled WGS sequence"/>
</dbReference>
<sequence>MPKKDAKGTPYRSKIASIQEYSSFPQAEFTLPPEDIDLEPRDGFAKHTLVGLNLFLTKMAQQFPDVLGIRTEDPMLPSRRGVDPLVATERAMLEQAANTADIGVAEVTREDGTLAAKVTVRNKAGHKFPSGVAFRRAFVAFEVRDKLGQVLWASGRTNSTGVIVDENGEPVAGELWWTQDCKSRIDPAARAHQPHYQVITKQSQAQIYQEMAASPADVESPACGAHAKPEGPLTSSFLSICAKVKDNRLLPHGFLPLTARTEIASALGANAELAEDVAPVGTDGDPDYAEENESEGEDVLLYQVPLDEIGGEPAEIRATLYYQAIPPFFLQDRFCTAKGLDTQRLYYLAGKLDTAGGPIQSWKLKVGQTAKIAVPEASVP</sequence>
<evidence type="ECO:0000313" key="1">
    <source>
        <dbReference type="EMBL" id="ODS02353.1"/>
    </source>
</evidence>
<accession>A0A1E3W963</accession>